<evidence type="ECO:0000313" key="3">
    <source>
        <dbReference type="EMBL" id="SFO35638.1"/>
    </source>
</evidence>
<feature type="transmembrane region" description="Helical" evidence="2">
    <location>
        <begin position="71"/>
        <end position="88"/>
    </location>
</feature>
<name>A0A1I5GHX7_PSUAM</name>
<reference evidence="3 4" key="1">
    <citation type="submission" date="2016-10" db="EMBL/GenBank/DDBJ databases">
        <authorList>
            <person name="de Groot N.N."/>
        </authorList>
    </citation>
    <scope>NUCLEOTIDE SEQUENCE [LARGE SCALE GENOMIC DNA]</scope>
    <source>
        <strain evidence="3 4">CGMCC 4.1877</strain>
    </source>
</reference>
<evidence type="ECO:0000256" key="2">
    <source>
        <dbReference type="SAM" id="Phobius"/>
    </source>
</evidence>
<feature type="transmembrane region" description="Helical" evidence="2">
    <location>
        <begin position="37"/>
        <end position="59"/>
    </location>
</feature>
<keyword evidence="2" id="KW-1133">Transmembrane helix</keyword>
<dbReference type="AlphaFoldDB" id="A0A1I5GHX7"/>
<dbReference type="Proteomes" id="UP000199614">
    <property type="component" value="Unassembled WGS sequence"/>
</dbReference>
<accession>A0A1I5GHX7</accession>
<sequence>MSTDAGSHSTHTDDPHESYLSESPAALPLIQRPETNWLCALLATVLTLGMSVHVVVGNAGSGLADMAPERLAGGLLLIVGLWGAYEVLDAAVQWGMERFTIARPRPGSAPQNTGCRGNLVDPTETRS</sequence>
<keyword evidence="2" id="KW-0812">Transmembrane</keyword>
<evidence type="ECO:0000313" key="4">
    <source>
        <dbReference type="Proteomes" id="UP000199614"/>
    </source>
</evidence>
<feature type="region of interest" description="Disordered" evidence="1">
    <location>
        <begin position="103"/>
        <end position="127"/>
    </location>
</feature>
<keyword evidence="2" id="KW-0472">Membrane</keyword>
<evidence type="ECO:0000256" key="1">
    <source>
        <dbReference type="SAM" id="MobiDB-lite"/>
    </source>
</evidence>
<proteinExistence type="predicted"/>
<dbReference type="EMBL" id="FOUY01000047">
    <property type="protein sequence ID" value="SFO35638.1"/>
    <property type="molecule type" value="Genomic_DNA"/>
</dbReference>
<organism evidence="3 4">
    <name type="scientific">Pseudonocardia ammonioxydans</name>
    <dbReference type="NCBI Taxonomy" id="260086"/>
    <lineage>
        <taxon>Bacteria</taxon>
        <taxon>Bacillati</taxon>
        <taxon>Actinomycetota</taxon>
        <taxon>Actinomycetes</taxon>
        <taxon>Pseudonocardiales</taxon>
        <taxon>Pseudonocardiaceae</taxon>
        <taxon>Pseudonocardia</taxon>
    </lineage>
</organism>
<protein>
    <submittedName>
        <fullName evidence="3">Uncharacterized protein</fullName>
    </submittedName>
</protein>
<gene>
    <name evidence="3" type="ORF">SAMN05216207_10471</name>
</gene>
<feature type="region of interest" description="Disordered" evidence="1">
    <location>
        <begin position="1"/>
        <end position="20"/>
    </location>
</feature>
<feature type="compositionally biased region" description="Basic and acidic residues" evidence="1">
    <location>
        <begin position="10"/>
        <end position="19"/>
    </location>
</feature>
<keyword evidence="4" id="KW-1185">Reference proteome</keyword>